<dbReference type="AlphaFoldDB" id="A0A2I8VKJ9"/>
<evidence type="ECO:0000256" key="4">
    <source>
        <dbReference type="SAM" id="MobiDB-lite"/>
    </source>
</evidence>
<evidence type="ECO:0000256" key="2">
    <source>
        <dbReference type="ARBA" id="ARBA00035108"/>
    </source>
</evidence>
<comment type="subcellular location">
    <subcellularLocation>
        <location evidence="2">Gas vesicle</location>
    </subcellularLocation>
</comment>
<dbReference type="KEGG" id="srub:C2R22_13010"/>
<dbReference type="Pfam" id="PF06386">
    <property type="entry name" value="GvpL_GvpF"/>
    <property type="match status" value="1"/>
</dbReference>
<dbReference type="GO" id="GO:0031412">
    <property type="term" value="P:gas vesicle organization"/>
    <property type="evidence" value="ECO:0007669"/>
    <property type="project" value="InterPro"/>
</dbReference>
<dbReference type="PANTHER" id="PTHR36852">
    <property type="entry name" value="PROTEIN GVPL 2"/>
    <property type="match status" value="1"/>
</dbReference>
<comment type="similarity">
    <text evidence="3">Belongs to the gas vesicle GvpF/GvpL family.</text>
</comment>
<dbReference type="PANTHER" id="PTHR36852:SF1">
    <property type="entry name" value="PROTEIN GVPL 2"/>
    <property type="match status" value="1"/>
</dbReference>
<keyword evidence="1" id="KW-0304">Gas vesicle</keyword>
<dbReference type="OrthoDB" id="350702at2157"/>
<dbReference type="GO" id="GO:0031411">
    <property type="term" value="C:gas vesicle"/>
    <property type="evidence" value="ECO:0007669"/>
    <property type="project" value="UniProtKB-SubCell"/>
</dbReference>
<feature type="compositionally biased region" description="Polar residues" evidence="4">
    <location>
        <begin position="214"/>
        <end position="223"/>
    </location>
</feature>
<evidence type="ECO:0000313" key="6">
    <source>
        <dbReference type="Proteomes" id="UP000236584"/>
    </source>
</evidence>
<organism evidence="5 6">
    <name type="scientific">Salinigranum rubrum</name>
    <dbReference type="NCBI Taxonomy" id="755307"/>
    <lineage>
        <taxon>Archaea</taxon>
        <taxon>Methanobacteriati</taxon>
        <taxon>Methanobacteriota</taxon>
        <taxon>Stenosarchaea group</taxon>
        <taxon>Halobacteria</taxon>
        <taxon>Halobacteriales</taxon>
        <taxon>Haloferacaceae</taxon>
        <taxon>Salinigranum</taxon>
    </lineage>
</organism>
<evidence type="ECO:0000256" key="1">
    <source>
        <dbReference type="ARBA" id="ARBA00022987"/>
    </source>
</evidence>
<dbReference type="InterPro" id="IPR054796">
    <property type="entry name" value="Gas_vesic_GvpL"/>
</dbReference>
<dbReference type="EMBL" id="CP026309">
    <property type="protein sequence ID" value="AUV82448.1"/>
    <property type="molecule type" value="Genomic_DNA"/>
</dbReference>
<accession>A0A2I8VKJ9</accession>
<proteinExistence type="inferred from homology"/>
<dbReference type="GeneID" id="35593027"/>
<evidence type="ECO:0000256" key="3">
    <source>
        <dbReference type="ARBA" id="ARBA00035643"/>
    </source>
</evidence>
<dbReference type="RefSeq" id="WP_103426137.1">
    <property type="nucleotide sequence ID" value="NZ_CP026309.1"/>
</dbReference>
<dbReference type="Proteomes" id="UP000236584">
    <property type="component" value="Chromosome"/>
</dbReference>
<gene>
    <name evidence="5" type="ORF">C2R22_13010</name>
</gene>
<evidence type="ECO:0000313" key="5">
    <source>
        <dbReference type="EMBL" id="AUV82448.1"/>
    </source>
</evidence>
<reference evidence="5 6" key="1">
    <citation type="submission" date="2018-01" db="EMBL/GenBank/DDBJ databases">
        <title>Complete genome sequence of Salinigranum rubrum GX10T, an extremely halophilic archaeon isolated from a marine solar saltern.</title>
        <authorList>
            <person name="Han S."/>
        </authorList>
    </citation>
    <scope>NUCLEOTIDE SEQUENCE [LARGE SCALE GENOMIC DNA]</scope>
    <source>
        <strain evidence="5 6">GX10</strain>
    </source>
</reference>
<name>A0A2I8VKJ9_9EURY</name>
<dbReference type="NCBIfam" id="NF045778">
    <property type="entry name" value="gas_vesic_GvpL"/>
    <property type="match status" value="1"/>
</dbReference>
<sequence>MSPEPEPRGRSDGSDATASFETGRYLYCVVEDEPGVTLEDTAGVGGGDVTLVRDAGFVVATHPCRSLFDSDDVDTVRRWLLQHQTVVDRMGEAFGTPLPFRFDTVLQGDDAAVRAWLRTHEPKLSDALDSLAGTWEYRIEVSWDESTLGDRLASDDSRLAELRRKRDEASDGRSFLVGKQYDRRLAEVKAAHRQGAMDDLRDRLRPLVDRLEASSGSGSTDLGSETRADDDRVRNTLTVLAREAHESELGDRLEDFASRPGVEVRFTGPWPPYSFAPSLGGEP</sequence>
<feature type="region of interest" description="Disordered" evidence="4">
    <location>
        <begin position="211"/>
        <end position="230"/>
    </location>
</feature>
<dbReference type="InterPro" id="IPR009430">
    <property type="entry name" value="GvpL/GvpF"/>
</dbReference>
<keyword evidence="6" id="KW-1185">Reference proteome</keyword>
<protein>
    <submittedName>
        <fullName evidence="5">Gas vesicle protein GvpFL</fullName>
    </submittedName>
</protein>